<evidence type="ECO:0000256" key="1">
    <source>
        <dbReference type="ARBA" id="ARBA00007992"/>
    </source>
</evidence>
<dbReference type="Gene3D" id="3.50.50.60">
    <property type="entry name" value="FAD/NAD(P)-binding domain"/>
    <property type="match status" value="1"/>
</dbReference>
<accession>L2G460</accession>
<evidence type="ECO:0000256" key="2">
    <source>
        <dbReference type="ARBA" id="ARBA00022630"/>
    </source>
</evidence>
<dbReference type="EMBL" id="KB020659">
    <property type="protein sequence ID" value="ELA33362.1"/>
    <property type="molecule type" value="Genomic_DNA"/>
</dbReference>
<keyword evidence="2" id="KW-0285">Flavoprotein</keyword>
<organism evidence="7">
    <name type="scientific">Colletotrichum fructicola (strain Nara gc5)</name>
    <name type="common">Anthracnose fungus</name>
    <name type="synonym">Colletotrichum gloeosporioides (strain Nara gc5)</name>
    <dbReference type="NCBI Taxonomy" id="1213859"/>
    <lineage>
        <taxon>Eukaryota</taxon>
        <taxon>Fungi</taxon>
        <taxon>Dikarya</taxon>
        <taxon>Ascomycota</taxon>
        <taxon>Pezizomycotina</taxon>
        <taxon>Sordariomycetes</taxon>
        <taxon>Hypocreomycetidae</taxon>
        <taxon>Glomerellales</taxon>
        <taxon>Glomerellaceae</taxon>
        <taxon>Colletotrichum</taxon>
        <taxon>Colletotrichum gloeosporioides species complex</taxon>
    </lineage>
</organism>
<dbReference type="SUPFAM" id="SSF51905">
    <property type="entry name" value="FAD/NAD(P)-binding domain"/>
    <property type="match status" value="1"/>
</dbReference>
<gene>
    <name evidence="7" type="ORF">CGGC5_6647</name>
</gene>
<evidence type="ECO:0000256" key="4">
    <source>
        <dbReference type="ARBA" id="ARBA00023002"/>
    </source>
</evidence>
<dbReference type="InterPro" id="IPR002938">
    <property type="entry name" value="FAD-bd"/>
</dbReference>
<dbReference type="InterPro" id="IPR036188">
    <property type="entry name" value="FAD/NAD-bd_sf"/>
</dbReference>
<evidence type="ECO:0000259" key="6">
    <source>
        <dbReference type="Pfam" id="PF01494"/>
    </source>
</evidence>
<feature type="domain" description="FAD-binding" evidence="6">
    <location>
        <begin position="138"/>
        <end position="321"/>
    </location>
</feature>
<keyword evidence="3" id="KW-0274">FAD</keyword>
<evidence type="ECO:0000313" key="7">
    <source>
        <dbReference type="EMBL" id="ELA33362.1"/>
    </source>
</evidence>
<protein>
    <submittedName>
        <fullName evidence="7">Salicylate hydroxylase</fullName>
    </submittedName>
</protein>
<dbReference type="Pfam" id="PF01494">
    <property type="entry name" value="FAD_binding_3"/>
    <property type="match status" value="1"/>
</dbReference>
<dbReference type="InterPro" id="IPR050493">
    <property type="entry name" value="FAD-dep_Monooxygenase_BioMet"/>
</dbReference>
<comment type="similarity">
    <text evidence="1">Belongs to the paxM FAD-dependent monooxygenase family.</text>
</comment>
<dbReference type="PANTHER" id="PTHR13789">
    <property type="entry name" value="MONOOXYGENASE"/>
    <property type="match status" value="1"/>
</dbReference>
<dbReference type="HOGENOM" id="CLU_009665_19_2_1"/>
<dbReference type="STRING" id="1213859.L2G460"/>
<keyword evidence="4" id="KW-0560">Oxidoreductase</keyword>
<dbReference type="AlphaFoldDB" id="L2G460"/>
<reference evidence="7" key="1">
    <citation type="submission" date="2012-08" db="EMBL/GenBank/DDBJ databases">
        <title>Genome analysis of Colletotrichum orbiculare and Colletotrichum fructicola.</title>
        <authorList>
            <person name="Gan P.H.P."/>
            <person name="Ikeda K."/>
            <person name="Irieda H."/>
            <person name="Narusaka M."/>
            <person name="O'Connell R.J."/>
            <person name="Narusaka Y."/>
            <person name="Takano Y."/>
            <person name="Kubo Y."/>
            <person name="Shirasu K."/>
        </authorList>
    </citation>
    <scope>NUCLEOTIDE SEQUENCE</scope>
    <source>
        <strain evidence="7">Nara gc5</strain>
    </source>
</reference>
<dbReference type="PRINTS" id="PR00420">
    <property type="entry name" value="RNGMNOXGNASE"/>
</dbReference>
<sequence>MGSLPTAGWRQLDVGVVGGGIGEVGASVSCAANGGTRWLHEWGVDVQKGDPVVLKKLINRDWKTGEPVSVYDLDDYEERWGYVYNMFHRQYMHSMLKDTALEEAGEGTPAKLFVNYKCKEMDIAAGKVSFENGHSATHDLIIGADGIGSAVRGLIGVKPAKRPADSSCLHANVLTEDAVKAGLVDYSQDAALEYWGGQEGKWDKITRATTPEDRPVEELLAPYPELDAQVKAHLAIGMDIQPWRLWMHDPYPYISKDKVCLLGDAGHPMMPHQSQGACMAIEDAAALGILFHPKYFNGDVNETLSMYNDVRLPRATRVQQAAAKAAYNINERIGFSSNADSCSTYKVEDEKAKLTIEEMNAYDMYKDIEEVIAKRNGTAFTQKFTKGLPIGLKLPNGVIIGQ</sequence>
<dbReference type="GO" id="GO:0071949">
    <property type="term" value="F:FAD binding"/>
    <property type="evidence" value="ECO:0007669"/>
    <property type="project" value="InterPro"/>
</dbReference>
<name>L2G460_COLFN</name>
<evidence type="ECO:0000256" key="5">
    <source>
        <dbReference type="ARBA" id="ARBA00023033"/>
    </source>
</evidence>
<dbReference type="PANTHER" id="PTHR13789:SF172">
    <property type="entry name" value="HYDROXYLASE, PUTATIVE (AFU_ORTHOLOGUE AFUA_1G12410)-RELATED"/>
    <property type="match status" value="1"/>
</dbReference>
<evidence type="ECO:0000256" key="3">
    <source>
        <dbReference type="ARBA" id="ARBA00022827"/>
    </source>
</evidence>
<dbReference type="GO" id="GO:0004497">
    <property type="term" value="F:monooxygenase activity"/>
    <property type="evidence" value="ECO:0007669"/>
    <property type="project" value="UniProtKB-KW"/>
</dbReference>
<proteinExistence type="inferred from homology"/>
<keyword evidence="5" id="KW-0503">Monooxygenase</keyword>